<gene>
    <name evidence="1" type="ORF">S01H1_61816</name>
</gene>
<name>X0X237_9ZZZZ</name>
<reference evidence="1" key="1">
    <citation type="journal article" date="2014" name="Front. Microbiol.">
        <title>High frequency of phylogenetically diverse reductive dehalogenase-homologous genes in deep subseafloor sedimentary metagenomes.</title>
        <authorList>
            <person name="Kawai M."/>
            <person name="Futagami T."/>
            <person name="Toyoda A."/>
            <person name="Takaki Y."/>
            <person name="Nishi S."/>
            <person name="Hori S."/>
            <person name="Arai W."/>
            <person name="Tsubouchi T."/>
            <person name="Morono Y."/>
            <person name="Uchiyama I."/>
            <person name="Ito T."/>
            <person name="Fujiyama A."/>
            <person name="Inagaki F."/>
            <person name="Takami H."/>
        </authorList>
    </citation>
    <scope>NUCLEOTIDE SEQUENCE</scope>
    <source>
        <strain evidence="1">Expedition CK06-06</strain>
    </source>
</reference>
<comment type="caution">
    <text evidence="1">The sequence shown here is derived from an EMBL/GenBank/DDBJ whole genome shotgun (WGS) entry which is preliminary data.</text>
</comment>
<accession>X0X237</accession>
<sequence>NMQDLWRIAIGDRIPDAIMLDFELTFLQSDEVLTDNAEQSFIDAEIFELPVIGYTRGNWWEIHIKRTIEIGKLFIVAHYPFFLLDGKWQQCRTHADLHKHLPIGNSFTPYLGRLKKEQVLGWQFSEKGQLVAYLKSMDLDSLIKADMEKLFGGHTPDPLPEKLPMQISYPAGRGVEITEVEVPYG</sequence>
<evidence type="ECO:0000313" key="1">
    <source>
        <dbReference type="EMBL" id="GAG37095.1"/>
    </source>
</evidence>
<organism evidence="1">
    <name type="scientific">marine sediment metagenome</name>
    <dbReference type="NCBI Taxonomy" id="412755"/>
    <lineage>
        <taxon>unclassified sequences</taxon>
        <taxon>metagenomes</taxon>
        <taxon>ecological metagenomes</taxon>
    </lineage>
</organism>
<protein>
    <submittedName>
        <fullName evidence="1">Uncharacterized protein</fullName>
    </submittedName>
</protein>
<dbReference type="EMBL" id="BARS01040565">
    <property type="protein sequence ID" value="GAG37095.1"/>
    <property type="molecule type" value="Genomic_DNA"/>
</dbReference>
<feature type="non-terminal residue" evidence="1">
    <location>
        <position position="1"/>
    </location>
</feature>
<dbReference type="AlphaFoldDB" id="X0X237"/>
<proteinExistence type="predicted"/>